<feature type="domain" description="Bacterial transcriptional activator" evidence="2">
    <location>
        <begin position="758"/>
        <end position="889"/>
    </location>
</feature>
<dbReference type="EMBL" id="JADCJZ010000002">
    <property type="protein sequence ID" value="MBE5024461.1"/>
    <property type="molecule type" value="Genomic_DNA"/>
</dbReference>
<dbReference type="Gene3D" id="1.10.10.10">
    <property type="entry name" value="Winged helix-like DNA-binding domain superfamily/Winged helix DNA-binding domain"/>
    <property type="match status" value="1"/>
</dbReference>
<gene>
    <name evidence="3" type="ORF">INF26_06285</name>
</gene>
<evidence type="ECO:0000313" key="4">
    <source>
        <dbReference type="Proteomes" id="UP001194273"/>
    </source>
</evidence>
<dbReference type="Gene3D" id="1.25.40.10">
    <property type="entry name" value="Tetratricopeptide repeat domain"/>
    <property type="match status" value="1"/>
</dbReference>
<comment type="caution">
    <text evidence="3">The sequence shown here is derived from an EMBL/GenBank/DDBJ whole genome shotgun (WGS) entry which is preliminary data.</text>
</comment>
<dbReference type="InterPro" id="IPR011990">
    <property type="entry name" value="TPR-like_helical_dom_sf"/>
</dbReference>
<dbReference type="InterPro" id="IPR005158">
    <property type="entry name" value="BTAD"/>
</dbReference>
<evidence type="ECO:0000256" key="1">
    <source>
        <dbReference type="SAM" id="MobiDB-lite"/>
    </source>
</evidence>
<accession>A0ABR9QTR3</accession>
<dbReference type="Proteomes" id="UP001194273">
    <property type="component" value="Unassembled WGS sequence"/>
</dbReference>
<evidence type="ECO:0000259" key="2">
    <source>
        <dbReference type="SMART" id="SM01043"/>
    </source>
</evidence>
<dbReference type="RefSeq" id="WP_193529968.1">
    <property type="nucleotide sequence ID" value="NZ_JADCJZ010000002.1"/>
</dbReference>
<protein>
    <recommendedName>
        <fullName evidence="2">Bacterial transcriptional activator domain-containing protein</fullName>
    </recommendedName>
</protein>
<keyword evidence="4" id="KW-1185">Reference proteome</keyword>
<proteinExistence type="predicted"/>
<feature type="region of interest" description="Disordered" evidence="1">
    <location>
        <begin position="627"/>
        <end position="653"/>
    </location>
</feature>
<dbReference type="Pfam" id="PF03704">
    <property type="entry name" value="BTAD"/>
    <property type="match status" value="1"/>
</dbReference>
<sequence>MECGTVITRVLAEAARSGARVVRRGFSGASPESATRSLTRLARELDADSRLIAIGLDDLPPSDESCTLRQARALRKLWSAGALVLFSVYPEARQLVERLPECTKVSAALLLDQCVSAPETDRCAHDRARLTRGIPRLARALGARGKERPVDSPSPAYLDALGEVVELSLRPTLSDEERRLRLAMLLLGRGTRGDLRLVLGEAPSDLLEGLRADAPLFGVSGGLRRFCALSSLSRGSLLTCLRHASSACALFPDVPAACLGLLVDHGDLRRAAALATLPECAPALSKVVSRGAEFLDLGEVALVLHSLKLAGDERPDAAGRLESAARALTSSHSPLALDARGSARVAGEAESLFVDARRVLRGELPIARPDTPVRGRLRNRLMAHVRACVLMRRGAFSAALAMLVCGPEEGERESVSGGLLAIDRELARLMTGGSPRESSPAAEQAEGFMRRRPLKGLMGYVAVLDLVRALMSDDDGSVAELEALSSRYERSEDTLVQIVALACGAVADLRGGSAARAKIRASLAGTLAHGAGVEYLERASRCVAEIAAVRLGEGLGPATTEGQSDDLGSVCALVRGVLLSDDGSAIPSLPEGIPWDAVWLIRVLGTGLGKFSLGLIEGMPTAWRRAASANGPLRPHAAAPKVPASQGGPGKTRKPVDLRLLGGFELRVRGVLIADWKLERRNAKAMLEYLVLHGGGAKRFQLVDQVWPDSDYDSGFNRAYQATSVLRREVAEIDPNLSLLMAGRTSGEIMVDTSVIGCDVDAFRAAAREAVDSRDDARKLEYARAAERLYVGDLYVPTLDATGFISSMRESLRNLYADAMVEGSAAALRLGRERTATRLAENAVRANELREDANSALVRALRACGRGVEADRRLRSFEARLRRGRGELTAAPDETAGQ</sequence>
<dbReference type="InterPro" id="IPR051677">
    <property type="entry name" value="AfsR-DnrI-RedD_regulator"/>
</dbReference>
<reference evidence="3 4" key="1">
    <citation type="submission" date="2020-10" db="EMBL/GenBank/DDBJ databases">
        <title>ChiBAC.</title>
        <authorList>
            <person name="Zenner C."/>
            <person name="Hitch T.C.A."/>
            <person name="Clavel T."/>
        </authorList>
    </citation>
    <scope>NUCLEOTIDE SEQUENCE [LARGE SCALE GENOMIC DNA]</scope>
    <source>
        <strain evidence="3 4">DSM 107455</strain>
    </source>
</reference>
<evidence type="ECO:0000313" key="3">
    <source>
        <dbReference type="EMBL" id="MBE5024461.1"/>
    </source>
</evidence>
<dbReference type="SUPFAM" id="SSF48452">
    <property type="entry name" value="TPR-like"/>
    <property type="match status" value="1"/>
</dbReference>
<dbReference type="InterPro" id="IPR036388">
    <property type="entry name" value="WH-like_DNA-bd_sf"/>
</dbReference>
<name>A0ABR9QTR3_9ACTN</name>
<organism evidence="3 4">
    <name type="scientific">Thermophilibacter gallinarum</name>
    <dbReference type="NCBI Taxonomy" id="2779357"/>
    <lineage>
        <taxon>Bacteria</taxon>
        <taxon>Bacillati</taxon>
        <taxon>Actinomycetota</taxon>
        <taxon>Coriobacteriia</taxon>
        <taxon>Coriobacteriales</taxon>
        <taxon>Atopobiaceae</taxon>
        <taxon>Thermophilibacter</taxon>
    </lineage>
</organism>
<dbReference type="PANTHER" id="PTHR35807">
    <property type="entry name" value="TRANSCRIPTIONAL REGULATOR REDD-RELATED"/>
    <property type="match status" value="1"/>
</dbReference>
<dbReference type="SMART" id="SM01043">
    <property type="entry name" value="BTAD"/>
    <property type="match status" value="1"/>
</dbReference>